<dbReference type="EMBL" id="JANBUN010001623">
    <property type="protein sequence ID" value="KAJ2797347.1"/>
    <property type="molecule type" value="Genomic_DNA"/>
</dbReference>
<feature type="non-terminal residue" evidence="1">
    <location>
        <position position="1"/>
    </location>
</feature>
<comment type="caution">
    <text evidence="1">The sequence shown here is derived from an EMBL/GenBank/DDBJ whole genome shotgun (WGS) entry which is preliminary data.</text>
</comment>
<evidence type="ECO:0000313" key="2">
    <source>
        <dbReference type="Proteomes" id="UP001140087"/>
    </source>
</evidence>
<keyword evidence="2" id="KW-1185">Reference proteome</keyword>
<protein>
    <submittedName>
        <fullName evidence="1">Uncharacterized protein</fullName>
    </submittedName>
</protein>
<proteinExistence type="predicted"/>
<organism evidence="1 2">
    <name type="scientific">Coemansia helicoidea</name>
    <dbReference type="NCBI Taxonomy" id="1286919"/>
    <lineage>
        <taxon>Eukaryota</taxon>
        <taxon>Fungi</taxon>
        <taxon>Fungi incertae sedis</taxon>
        <taxon>Zoopagomycota</taxon>
        <taxon>Kickxellomycotina</taxon>
        <taxon>Kickxellomycetes</taxon>
        <taxon>Kickxellales</taxon>
        <taxon>Kickxellaceae</taxon>
        <taxon>Coemansia</taxon>
    </lineage>
</organism>
<reference evidence="1" key="1">
    <citation type="submission" date="2022-07" db="EMBL/GenBank/DDBJ databases">
        <title>Phylogenomic reconstructions and comparative analyses of Kickxellomycotina fungi.</title>
        <authorList>
            <person name="Reynolds N.K."/>
            <person name="Stajich J.E."/>
            <person name="Barry K."/>
            <person name="Grigoriev I.V."/>
            <person name="Crous P."/>
            <person name="Smith M.E."/>
        </authorList>
    </citation>
    <scope>NUCLEOTIDE SEQUENCE</scope>
    <source>
        <strain evidence="1">BCRC 34780</strain>
    </source>
</reference>
<dbReference type="Proteomes" id="UP001140087">
    <property type="component" value="Unassembled WGS sequence"/>
</dbReference>
<sequence>IDAVHVAGHGSVDVVETTPTITLRYSSNVPASVRKQTDALKNELVGIETEDSASDDSSCERGAACADACGIPQP</sequence>
<name>A0ACC1KYY8_9FUNG</name>
<accession>A0ACC1KYY8</accession>
<gene>
    <name evidence="1" type="ORF">H4R21_004357</name>
</gene>
<evidence type="ECO:0000313" key="1">
    <source>
        <dbReference type="EMBL" id="KAJ2797347.1"/>
    </source>
</evidence>